<dbReference type="InterPro" id="IPR014748">
    <property type="entry name" value="Enoyl-CoA_hydra_C"/>
</dbReference>
<dbReference type="Proteomes" id="UP000500791">
    <property type="component" value="Chromosome"/>
</dbReference>
<keyword evidence="4" id="KW-1185">Reference proteome</keyword>
<organism evidence="3 4">
    <name type="scientific">Pontivivens nitratireducens</name>
    <dbReference type="NCBI Taxonomy" id="2758038"/>
    <lineage>
        <taxon>Bacteria</taxon>
        <taxon>Pseudomonadati</taxon>
        <taxon>Pseudomonadota</taxon>
        <taxon>Alphaproteobacteria</taxon>
        <taxon>Rhodobacterales</taxon>
        <taxon>Paracoccaceae</taxon>
        <taxon>Pontivivens</taxon>
    </lineage>
</organism>
<dbReference type="GO" id="GO:0016829">
    <property type="term" value="F:lyase activity"/>
    <property type="evidence" value="ECO:0007669"/>
    <property type="project" value="UniProtKB-KW"/>
</dbReference>
<evidence type="ECO:0000256" key="2">
    <source>
        <dbReference type="ARBA" id="ARBA00023239"/>
    </source>
</evidence>
<proteinExistence type="inferred from homology"/>
<dbReference type="CDD" id="cd06558">
    <property type="entry name" value="crotonase-like"/>
    <property type="match status" value="1"/>
</dbReference>
<dbReference type="SUPFAM" id="SSF52096">
    <property type="entry name" value="ClpP/crotonase"/>
    <property type="match status" value="1"/>
</dbReference>
<dbReference type="PANTHER" id="PTHR11941:SF54">
    <property type="entry name" value="ENOYL-COA HYDRATASE, MITOCHONDRIAL"/>
    <property type="match status" value="1"/>
</dbReference>
<keyword evidence="2" id="KW-0456">Lyase</keyword>
<evidence type="ECO:0000313" key="4">
    <source>
        <dbReference type="Proteomes" id="UP000500791"/>
    </source>
</evidence>
<reference evidence="3 4" key="1">
    <citation type="submission" date="2020-03" db="EMBL/GenBank/DDBJ databases">
        <title>Complete genome sequence of Monaibacterium sp. ALG8 with diverse plasmids.</title>
        <authorList>
            <person name="Sun C."/>
        </authorList>
    </citation>
    <scope>NUCLEOTIDE SEQUENCE [LARGE SCALE GENOMIC DNA]</scope>
    <source>
        <strain evidence="3 4">ALG8</strain>
    </source>
</reference>
<dbReference type="Gene3D" id="3.90.226.10">
    <property type="entry name" value="2-enoyl-CoA Hydratase, Chain A, domain 1"/>
    <property type="match status" value="1"/>
</dbReference>
<protein>
    <submittedName>
        <fullName evidence="3">Enoyl-CoA hydratase</fullName>
    </submittedName>
</protein>
<dbReference type="PANTHER" id="PTHR11941">
    <property type="entry name" value="ENOYL-COA HYDRATASE-RELATED"/>
    <property type="match status" value="1"/>
</dbReference>
<evidence type="ECO:0000313" key="3">
    <source>
        <dbReference type="EMBL" id="QIK41567.1"/>
    </source>
</evidence>
<dbReference type="GO" id="GO:0006635">
    <property type="term" value="P:fatty acid beta-oxidation"/>
    <property type="evidence" value="ECO:0007669"/>
    <property type="project" value="TreeGrafter"/>
</dbReference>
<accession>A0A6G7VP49</accession>
<dbReference type="Gene3D" id="1.10.12.10">
    <property type="entry name" value="Lyase 2-enoyl-coa Hydratase, Chain A, domain 2"/>
    <property type="match status" value="1"/>
</dbReference>
<dbReference type="AlphaFoldDB" id="A0A6G7VP49"/>
<comment type="similarity">
    <text evidence="1">Belongs to the enoyl-CoA hydratase/isomerase family.</text>
</comment>
<sequence length="263" mass="28837">MNDKLIFRTDGPIATIQLNAPETRNAFTVEMIDEWLEALQVCRDDDRIHVIVMTGTGDRAFCSGGDVGRMRDPRDSTAVGRKSKLYDHILQIPMLLETIDKPYIVAVNGAATGAGMDMALMGDIRFAAQSARFGETYVKVGLVPGDGGAYYLPRLVGIPKALEMFWTGDLIDADEALRLGIVNRVYPDADLMSETYTFAERVAAGPTLAVRMTKRMVYQCANMELRSALDLASSNIGVVATSEDHGEAVRAFVEKRAPVFHGR</sequence>
<dbReference type="InterPro" id="IPR029045">
    <property type="entry name" value="ClpP/crotonase-like_dom_sf"/>
</dbReference>
<dbReference type="InterPro" id="IPR001753">
    <property type="entry name" value="Enoyl-CoA_hydra/iso"/>
</dbReference>
<name>A0A6G7VP49_9RHOB</name>
<dbReference type="EMBL" id="CP049811">
    <property type="protein sequence ID" value="QIK41567.1"/>
    <property type="molecule type" value="Genomic_DNA"/>
</dbReference>
<dbReference type="KEGG" id="mon:G8E03_12865"/>
<evidence type="ECO:0000256" key="1">
    <source>
        <dbReference type="ARBA" id="ARBA00005254"/>
    </source>
</evidence>
<gene>
    <name evidence="3" type="ORF">G8E03_12865</name>
</gene>
<dbReference type="Pfam" id="PF00378">
    <property type="entry name" value="ECH_1"/>
    <property type="match status" value="1"/>
</dbReference>
<dbReference type="RefSeq" id="WP_166192599.1">
    <property type="nucleotide sequence ID" value="NZ_CP049811.1"/>
</dbReference>